<gene>
    <name evidence="20" type="ORF">GCM10011571_03560</name>
</gene>
<protein>
    <submittedName>
        <fullName evidence="20">Penicillin-binding protein 2D</fullName>
    </submittedName>
</protein>
<dbReference type="InterPro" id="IPR012338">
    <property type="entry name" value="Beta-lactam/transpept-like"/>
</dbReference>
<dbReference type="GO" id="GO:0005886">
    <property type="term" value="C:plasma membrane"/>
    <property type="evidence" value="ECO:0007669"/>
    <property type="project" value="UniProtKB-SubCell"/>
</dbReference>
<dbReference type="Proteomes" id="UP000625210">
    <property type="component" value="Unassembled WGS sequence"/>
</dbReference>
<evidence type="ECO:0000256" key="8">
    <source>
        <dbReference type="ARBA" id="ARBA00022679"/>
    </source>
</evidence>
<dbReference type="EMBL" id="BMHQ01000001">
    <property type="protein sequence ID" value="GGE05729.1"/>
    <property type="molecule type" value="Genomic_DNA"/>
</dbReference>
<organism evidence="20 21">
    <name type="scientific">Marinithermofilum abyssi</name>
    <dbReference type="NCBI Taxonomy" id="1571185"/>
    <lineage>
        <taxon>Bacteria</taxon>
        <taxon>Bacillati</taxon>
        <taxon>Bacillota</taxon>
        <taxon>Bacilli</taxon>
        <taxon>Bacillales</taxon>
        <taxon>Thermoactinomycetaceae</taxon>
        <taxon>Marinithermofilum</taxon>
    </lineage>
</organism>
<dbReference type="GO" id="GO:0006508">
    <property type="term" value="P:proteolysis"/>
    <property type="evidence" value="ECO:0007669"/>
    <property type="project" value="UniProtKB-KW"/>
</dbReference>
<keyword evidence="10" id="KW-0133">Cell shape</keyword>
<dbReference type="SUPFAM" id="SSF56601">
    <property type="entry name" value="beta-lactamase/transpeptidase-like"/>
    <property type="match status" value="1"/>
</dbReference>
<feature type="domain" description="Penicillin-binding protein transpeptidase" evidence="18">
    <location>
        <begin position="339"/>
        <end position="562"/>
    </location>
</feature>
<comment type="catalytic activity">
    <reaction evidence="16">
        <text>[GlcNAc-(1-&gt;4)-Mur2Ac(oyl-L-Ala-gamma-D-Glu-L-Lys-D-Ala-D-Ala)](n)-di-trans,octa-cis-undecaprenyl diphosphate + beta-D-GlcNAc-(1-&gt;4)-Mur2Ac(oyl-L-Ala-gamma-D-Glu-L-Lys-D-Ala-D-Ala)-di-trans,octa-cis-undecaprenyl diphosphate = [GlcNAc-(1-&gt;4)-Mur2Ac(oyl-L-Ala-gamma-D-Glu-L-Lys-D-Ala-D-Ala)](n+1)-di-trans,octa-cis-undecaprenyl diphosphate + di-trans,octa-cis-undecaprenyl diphosphate + H(+)</text>
        <dbReference type="Rhea" id="RHEA:23708"/>
        <dbReference type="Rhea" id="RHEA-COMP:9602"/>
        <dbReference type="Rhea" id="RHEA-COMP:9603"/>
        <dbReference type="ChEBI" id="CHEBI:15378"/>
        <dbReference type="ChEBI" id="CHEBI:58405"/>
        <dbReference type="ChEBI" id="CHEBI:60033"/>
        <dbReference type="ChEBI" id="CHEBI:78435"/>
        <dbReference type="EC" id="2.4.99.28"/>
    </reaction>
</comment>
<dbReference type="AlphaFoldDB" id="A0A8J2VBJ0"/>
<comment type="subcellular location">
    <subcellularLocation>
        <location evidence="1">Cell membrane</location>
    </subcellularLocation>
</comment>
<dbReference type="PANTHER" id="PTHR32282:SF11">
    <property type="entry name" value="PENICILLIN-BINDING PROTEIN 1B"/>
    <property type="match status" value="1"/>
</dbReference>
<evidence type="ECO:0000256" key="14">
    <source>
        <dbReference type="ARBA" id="ARBA00023316"/>
    </source>
</evidence>
<keyword evidence="12 17" id="KW-0472">Membrane</keyword>
<sequence>MGDDIDRMLPRETGSHSVDFDRWWFWGARIFRWTWMGIAGLLCLALVTVLYLKSRPLPPPEIPMTTKILDIHGRPIDQLDSGEHREPIRLGKLPPHLIQATLAAEDQRFFQHWGFSAKGIARAIWVNLREGRLAQGASTITQQLARNLYLTHDRTWSRKVREAMLTAQLELHYSKKEILEMYLNKIYYGHGAYGIGRAARLYFGKDAKDLTLAESAMLAGIPRGPRWFSPLEYPDRAKSRQKMILDAMARQGKISRQEAAAAKSQTLTYAPPPKPAPARAPYFRDYVLKAAVQQWGLDEHEVRNGGLKITTTLDLSIQQKAEQAVQRYLSNQGDLQAALVSVEPATGYIKAMVGGKDYRQSPYNRVFGKRQPGSTFKPILYLAALQDGLTPLTRFESRPTVFPYEGGTYEPSNYHDRYAYRPITMQEAIATSDNVYAVSTHLLIGRNQAIQMARLLGIVSPLQPVPSLALGSSAVSPYEMVQAYAAIADNGRHRTPVAILRIEDARGEPIDPPQAAPVQQTSAPASFVLTKMMETVFQPGGTANRVGQMLPYRSIAGKTGSTHWDSWLSGFTPNLATTVWLGYDKGKPLPDGASRLTHNIWGSYMRDALRGKPNPPFQPPSGVVKVQVDPATGYLATSRCPRAREMFFIAGTEPRQTCPNHPFTTPSPPSPSLLERLKKWWFGS</sequence>
<feature type="transmembrane region" description="Helical" evidence="17">
    <location>
        <begin position="30"/>
        <end position="52"/>
    </location>
</feature>
<comment type="caution">
    <text evidence="20">The sequence shown here is derived from an EMBL/GenBank/DDBJ whole genome shotgun (WGS) entry which is preliminary data.</text>
</comment>
<evidence type="ECO:0000256" key="7">
    <source>
        <dbReference type="ARBA" id="ARBA00022676"/>
    </source>
</evidence>
<evidence type="ECO:0000256" key="12">
    <source>
        <dbReference type="ARBA" id="ARBA00023136"/>
    </source>
</evidence>
<name>A0A8J2VBJ0_9BACL</name>
<comment type="similarity">
    <text evidence="3">In the N-terminal section; belongs to the glycosyltransferase 51 family.</text>
</comment>
<keyword evidence="17" id="KW-0812">Transmembrane</keyword>
<evidence type="ECO:0000256" key="17">
    <source>
        <dbReference type="SAM" id="Phobius"/>
    </source>
</evidence>
<evidence type="ECO:0000256" key="4">
    <source>
        <dbReference type="ARBA" id="ARBA00022475"/>
    </source>
</evidence>
<dbReference type="GO" id="GO:0009252">
    <property type="term" value="P:peptidoglycan biosynthetic process"/>
    <property type="evidence" value="ECO:0007669"/>
    <property type="project" value="UniProtKB-KW"/>
</dbReference>
<evidence type="ECO:0000256" key="16">
    <source>
        <dbReference type="ARBA" id="ARBA00049902"/>
    </source>
</evidence>
<keyword evidence="11" id="KW-0573">Peptidoglycan synthesis</keyword>
<evidence type="ECO:0000256" key="6">
    <source>
        <dbReference type="ARBA" id="ARBA00022670"/>
    </source>
</evidence>
<dbReference type="InterPro" id="IPR023346">
    <property type="entry name" value="Lysozyme-like_dom_sf"/>
</dbReference>
<comment type="catalytic activity">
    <reaction evidence="15">
        <text>Preferential cleavage: (Ac)2-L-Lys-D-Ala-|-D-Ala. Also transpeptidation of peptidyl-alanyl moieties that are N-acyl substituents of D-alanine.</text>
        <dbReference type="EC" id="3.4.16.4"/>
    </reaction>
</comment>
<keyword evidence="9" id="KW-0378">Hydrolase</keyword>
<dbReference type="Pfam" id="PF00912">
    <property type="entry name" value="Transgly"/>
    <property type="match status" value="1"/>
</dbReference>
<evidence type="ECO:0000256" key="1">
    <source>
        <dbReference type="ARBA" id="ARBA00004236"/>
    </source>
</evidence>
<dbReference type="Pfam" id="PF00905">
    <property type="entry name" value="Transpeptidase"/>
    <property type="match status" value="1"/>
</dbReference>
<evidence type="ECO:0000313" key="21">
    <source>
        <dbReference type="Proteomes" id="UP000625210"/>
    </source>
</evidence>
<dbReference type="InterPro" id="IPR001460">
    <property type="entry name" value="PCN-bd_Tpept"/>
</dbReference>
<dbReference type="Gene3D" id="3.40.710.10">
    <property type="entry name" value="DD-peptidase/beta-lactamase superfamily"/>
    <property type="match status" value="1"/>
</dbReference>
<evidence type="ECO:0000259" key="19">
    <source>
        <dbReference type="Pfam" id="PF00912"/>
    </source>
</evidence>
<feature type="domain" description="Glycosyl transferase family 51" evidence="19">
    <location>
        <begin position="73"/>
        <end position="248"/>
    </location>
</feature>
<evidence type="ECO:0000256" key="15">
    <source>
        <dbReference type="ARBA" id="ARBA00034000"/>
    </source>
</evidence>
<evidence type="ECO:0000313" key="20">
    <source>
        <dbReference type="EMBL" id="GGE05729.1"/>
    </source>
</evidence>
<dbReference type="InterPro" id="IPR050396">
    <property type="entry name" value="Glycosyltr_51/Transpeptidase"/>
</dbReference>
<dbReference type="GO" id="GO:0008360">
    <property type="term" value="P:regulation of cell shape"/>
    <property type="evidence" value="ECO:0007669"/>
    <property type="project" value="UniProtKB-KW"/>
</dbReference>
<dbReference type="GO" id="GO:0009002">
    <property type="term" value="F:serine-type D-Ala-D-Ala carboxypeptidase activity"/>
    <property type="evidence" value="ECO:0007669"/>
    <property type="project" value="UniProtKB-EC"/>
</dbReference>
<accession>A0A8J2VBJ0</accession>
<evidence type="ECO:0000256" key="5">
    <source>
        <dbReference type="ARBA" id="ARBA00022645"/>
    </source>
</evidence>
<evidence type="ECO:0000256" key="13">
    <source>
        <dbReference type="ARBA" id="ARBA00023268"/>
    </source>
</evidence>
<keyword evidence="6" id="KW-0645">Protease</keyword>
<dbReference type="GO" id="GO:0071555">
    <property type="term" value="P:cell wall organization"/>
    <property type="evidence" value="ECO:0007669"/>
    <property type="project" value="UniProtKB-KW"/>
</dbReference>
<dbReference type="NCBIfam" id="TIGR02074">
    <property type="entry name" value="PBP_1a_fam"/>
    <property type="match status" value="1"/>
</dbReference>
<dbReference type="SUPFAM" id="SSF53955">
    <property type="entry name" value="Lysozyme-like"/>
    <property type="match status" value="1"/>
</dbReference>
<dbReference type="GO" id="GO:0008955">
    <property type="term" value="F:peptidoglycan glycosyltransferase activity"/>
    <property type="evidence" value="ECO:0007669"/>
    <property type="project" value="UniProtKB-EC"/>
</dbReference>
<proteinExistence type="inferred from homology"/>
<dbReference type="InterPro" id="IPR001264">
    <property type="entry name" value="Glyco_trans_51"/>
</dbReference>
<evidence type="ECO:0000256" key="11">
    <source>
        <dbReference type="ARBA" id="ARBA00022984"/>
    </source>
</evidence>
<comment type="similarity">
    <text evidence="2">In the C-terminal section; belongs to the transpeptidase family.</text>
</comment>
<reference evidence="20" key="1">
    <citation type="journal article" date="2014" name="Int. J. Syst. Evol. Microbiol.">
        <title>Complete genome sequence of Corynebacterium casei LMG S-19264T (=DSM 44701T), isolated from a smear-ripened cheese.</title>
        <authorList>
            <consortium name="US DOE Joint Genome Institute (JGI-PGF)"/>
            <person name="Walter F."/>
            <person name="Albersmeier A."/>
            <person name="Kalinowski J."/>
            <person name="Ruckert C."/>
        </authorList>
    </citation>
    <scope>NUCLEOTIDE SEQUENCE</scope>
    <source>
        <strain evidence="20">CGMCC 1.15179</strain>
    </source>
</reference>
<dbReference type="InterPro" id="IPR036950">
    <property type="entry name" value="PBP_transglycosylase"/>
</dbReference>
<keyword evidence="17" id="KW-1133">Transmembrane helix</keyword>
<evidence type="ECO:0000256" key="10">
    <source>
        <dbReference type="ARBA" id="ARBA00022960"/>
    </source>
</evidence>
<evidence type="ECO:0000256" key="2">
    <source>
        <dbReference type="ARBA" id="ARBA00007090"/>
    </source>
</evidence>
<keyword evidence="4" id="KW-1003">Cell membrane</keyword>
<keyword evidence="8" id="KW-0808">Transferase</keyword>
<keyword evidence="13" id="KW-0511">Multifunctional enzyme</keyword>
<dbReference type="Gene3D" id="1.10.3810.10">
    <property type="entry name" value="Biosynthetic peptidoglycan transglycosylase-like"/>
    <property type="match status" value="1"/>
</dbReference>
<keyword evidence="21" id="KW-1185">Reference proteome</keyword>
<dbReference type="GO" id="GO:0008658">
    <property type="term" value="F:penicillin binding"/>
    <property type="evidence" value="ECO:0007669"/>
    <property type="project" value="InterPro"/>
</dbReference>
<reference evidence="20" key="2">
    <citation type="submission" date="2020-09" db="EMBL/GenBank/DDBJ databases">
        <authorList>
            <person name="Sun Q."/>
            <person name="Zhou Y."/>
        </authorList>
    </citation>
    <scope>NUCLEOTIDE SEQUENCE</scope>
    <source>
        <strain evidence="20">CGMCC 1.15179</strain>
    </source>
</reference>
<dbReference type="FunFam" id="1.10.3810.10:FF:000001">
    <property type="entry name" value="Penicillin-binding protein 1A"/>
    <property type="match status" value="1"/>
</dbReference>
<dbReference type="PANTHER" id="PTHR32282">
    <property type="entry name" value="BINDING PROTEIN TRANSPEPTIDASE, PUTATIVE-RELATED"/>
    <property type="match status" value="1"/>
</dbReference>
<keyword evidence="14" id="KW-0961">Cell wall biogenesis/degradation</keyword>
<keyword evidence="5" id="KW-0121">Carboxypeptidase</keyword>
<keyword evidence="7" id="KW-0328">Glycosyltransferase</keyword>
<dbReference type="GO" id="GO:0030288">
    <property type="term" value="C:outer membrane-bounded periplasmic space"/>
    <property type="evidence" value="ECO:0007669"/>
    <property type="project" value="TreeGrafter"/>
</dbReference>
<evidence type="ECO:0000256" key="9">
    <source>
        <dbReference type="ARBA" id="ARBA00022801"/>
    </source>
</evidence>
<dbReference type="RefSeq" id="WP_188646197.1">
    <property type="nucleotide sequence ID" value="NZ_BMHQ01000001.1"/>
</dbReference>
<evidence type="ECO:0000259" key="18">
    <source>
        <dbReference type="Pfam" id="PF00905"/>
    </source>
</evidence>
<evidence type="ECO:0000256" key="3">
    <source>
        <dbReference type="ARBA" id="ARBA00007739"/>
    </source>
</evidence>